<proteinExistence type="predicted"/>
<dbReference type="AlphaFoldDB" id="A0A0K0FCA1"/>
<keyword evidence="1" id="KW-1185">Reference proteome</keyword>
<name>A0A0K0FCA1_STRVS</name>
<reference evidence="1" key="1">
    <citation type="submission" date="2014-07" db="EMBL/GenBank/DDBJ databases">
        <authorList>
            <person name="Martin A.A"/>
            <person name="De Silva N."/>
        </authorList>
    </citation>
    <scope>NUCLEOTIDE SEQUENCE</scope>
</reference>
<protein>
    <submittedName>
        <fullName evidence="2">PiggyBac transposable element-derived protein domain-containing protein</fullName>
    </submittedName>
</protein>
<accession>A0A0K0FCA1</accession>
<dbReference type="Proteomes" id="UP000035680">
    <property type="component" value="Unassembled WGS sequence"/>
</dbReference>
<evidence type="ECO:0000313" key="1">
    <source>
        <dbReference type="Proteomes" id="UP000035680"/>
    </source>
</evidence>
<evidence type="ECO:0000313" key="2">
    <source>
        <dbReference type="WBParaSite" id="SVE_0646600.1"/>
    </source>
</evidence>
<reference evidence="2" key="2">
    <citation type="submission" date="2015-08" db="UniProtKB">
        <authorList>
            <consortium name="WormBaseParasite"/>
        </authorList>
    </citation>
    <scope>IDENTIFICATION</scope>
</reference>
<organism evidence="1 2">
    <name type="scientific">Strongyloides venezuelensis</name>
    <name type="common">Threadworm</name>
    <dbReference type="NCBI Taxonomy" id="75913"/>
    <lineage>
        <taxon>Eukaryota</taxon>
        <taxon>Metazoa</taxon>
        <taxon>Ecdysozoa</taxon>
        <taxon>Nematoda</taxon>
        <taxon>Chromadorea</taxon>
        <taxon>Rhabditida</taxon>
        <taxon>Tylenchina</taxon>
        <taxon>Panagrolaimomorpha</taxon>
        <taxon>Strongyloidoidea</taxon>
        <taxon>Strongyloididae</taxon>
        <taxon>Strongyloides</taxon>
    </lineage>
</organism>
<dbReference type="WBParaSite" id="SVE_0646600.1">
    <property type="protein sequence ID" value="SVE_0646600.1"/>
    <property type="gene ID" value="SVE_0646600"/>
</dbReference>
<sequence length="75" mass="9058">MHDDLIDKNEKPRVILDYNVGKVNVDISNHMVLYCPYIRKTMKWYLRAFFCIHTSCRCQCLEHLSAKFRFKDQNC</sequence>